<reference evidence="2" key="1">
    <citation type="submission" date="2015-04" db="UniProtKB">
        <authorList>
            <consortium name="EnsemblPlants"/>
        </authorList>
    </citation>
    <scope>IDENTIFICATION</scope>
</reference>
<evidence type="ECO:0000313" key="2">
    <source>
        <dbReference type="EnsemblPlants" id="OMERI01G18570.1"/>
    </source>
</evidence>
<feature type="compositionally biased region" description="Basic and acidic residues" evidence="1">
    <location>
        <begin position="32"/>
        <end position="42"/>
    </location>
</feature>
<feature type="region of interest" description="Disordered" evidence="1">
    <location>
        <begin position="93"/>
        <end position="122"/>
    </location>
</feature>
<organism evidence="2">
    <name type="scientific">Oryza meridionalis</name>
    <dbReference type="NCBI Taxonomy" id="40149"/>
    <lineage>
        <taxon>Eukaryota</taxon>
        <taxon>Viridiplantae</taxon>
        <taxon>Streptophyta</taxon>
        <taxon>Embryophyta</taxon>
        <taxon>Tracheophyta</taxon>
        <taxon>Spermatophyta</taxon>
        <taxon>Magnoliopsida</taxon>
        <taxon>Liliopsida</taxon>
        <taxon>Poales</taxon>
        <taxon>Poaceae</taxon>
        <taxon>BOP clade</taxon>
        <taxon>Oryzoideae</taxon>
        <taxon>Oryzeae</taxon>
        <taxon>Oryzinae</taxon>
        <taxon>Oryza</taxon>
    </lineage>
</organism>
<feature type="region of interest" description="Disordered" evidence="1">
    <location>
        <begin position="211"/>
        <end position="254"/>
    </location>
</feature>
<dbReference type="HOGENOM" id="CLU_1071012_0_0_1"/>
<dbReference type="Gramene" id="OMERI01G18570.1">
    <property type="protein sequence ID" value="OMERI01G18570.1"/>
    <property type="gene ID" value="OMERI01G18570"/>
</dbReference>
<proteinExistence type="predicted"/>
<reference evidence="2" key="2">
    <citation type="submission" date="2018-05" db="EMBL/GenBank/DDBJ databases">
        <title>OmerRS3 (Oryza meridionalis Reference Sequence Version 3).</title>
        <authorList>
            <person name="Zhang J."/>
            <person name="Kudrna D."/>
            <person name="Lee S."/>
            <person name="Talag J."/>
            <person name="Welchert J."/>
            <person name="Wing R.A."/>
        </authorList>
    </citation>
    <scope>NUCLEOTIDE SEQUENCE [LARGE SCALE GENOMIC DNA]</scope>
    <source>
        <strain evidence="2">cv. OR44</strain>
    </source>
</reference>
<dbReference type="AlphaFoldDB" id="A0A0E0C3Q3"/>
<feature type="compositionally biased region" description="Low complexity" evidence="1">
    <location>
        <begin position="211"/>
        <end position="234"/>
    </location>
</feature>
<evidence type="ECO:0000313" key="3">
    <source>
        <dbReference type="Proteomes" id="UP000008021"/>
    </source>
</evidence>
<keyword evidence="3" id="KW-1185">Reference proteome</keyword>
<protein>
    <submittedName>
        <fullName evidence="2">Uncharacterized protein</fullName>
    </submittedName>
</protein>
<name>A0A0E0C3Q3_9ORYZ</name>
<dbReference type="EnsemblPlants" id="OMERI01G18570.1">
    <property type="protein sequence ID" value="OMERI01G18570.1"/>
    <property type="gene ID" value="OMERI01G18570"/>
</dbReference>
<feature type="region of interest" description="Disordered" evidence="1">
    <location>
        <begin position="155"/>
        <end position="195"/>
    </location>
</feature>
<feature type="compositionally biased region" description="Basic and acidic residues" evidence="1">
    <location>
        <begin position="236"/>
        <end position="254"/>
    </location>
</feature>
<dbReference type="Proteomes" id="UP000008021">
    <property type="component" value="Chromosome 1"/>
</dbReference>
<sequence>MMMAAVQEEEQNKMFFQRKNSKKVKDSNGSSSKKDKDSHGKNIFDSSKGGLGAFAGTLQTVKNDAGEKAENLQDDVKTTIGAILRRGSGVLEKAKEIGGHSEASQSKELEQGSEEQGKKDMEALTKVMDKVKEVKSNPEVVEKLDKVKEDISSLAHALHLGKHDKEHESEEKAKEGETAKSADEGASASKSEDSGVVVQAVEEIQAVVTAVQQQLHTEGAAAETPNEAAAAEASAEGEKPEESKRDVEKDDPSKRLDFKGFFAMIFERCCNPGNKKKD</sequence>
<feature type="compositionally biased region" description="Basic and acidic residues" evidence="1">
    <location>
        <begin position="161"/>
        <end position="183"/>
    </location>
</feature>
<accession>A0A0E0C3Q3</accession>
<feature type="region of interest" description="Disordered" evidence="1">
    <location>
        <begin position="1"/>
        <end position="51"/>
    </location>
</feature>
<dbReference type="eggNOG" id="ENOG502R5B4">
    <property type="taxonomic scope" value="Eukaryota"/>
</dbReference>
<evidence type="ECO:0000256" key="1">
    <source>
        <dbReference type="SAM" id="MobiDB-lite"/>
    </source>
</evidence>